<evidence type="ECO:0000313" key="2">
    <source>
        <dbReference type="Proteomes" id="UP000321907"/>
    </source>
</evidence>
<protein>
    <submittedName>
        <fullName evidence="1">Uncharacterized protein</fullName>
    </submittedName>
</protein>
<accession>A0A5C7F9G7</accession>
<name>A0A5C7F9G7_9BACT</name>
<dbReference type="RefSeq" id="WP_147932384.1">
    <property type="nucleotide sequence ID" value="NZ_VOXD01000038.1"/>
</dbReference>
<comment type="caution">
    <text evidence="1">The sequence shown here is derived from an EMBL/GenBank/DDBJ whole genome shotgun (WGS) entry which is preliminary data.</text>
</comment>
<dbReference type="Proteomes" id="UP000321907">
    <property type="component" value="Unassembled WGS sequence"/>
</dbReference>
<evidence type="ECO:0000313" key="1">
    <source>
        <dbReference type="EMBL" id="TXF86703.1"/>
    </source>
</evidence>
<sequence>MSTRRNVKYHYLKTKKALNETMQRILDINRKRRFFSEDATRKEELNEELKVLNAVAENQALRLRTFEVRMRSQQEDAA</sequence>
<keyword evidence="2" id="KW-1185">Reference proteome</keyword>
<reference evidence="1 2" key="1">
    <citation type="submission" date="2019-08" db="EMBL/GenBank/DDBJ databases">
        <title>Lewinella sp. strain SSH13 Genome sequencing and assembly.</title>
        <authorList>
            <person name="Kim I."/>
        </authorList>
    </citation>
    <scope>NUCLEOTIDE SEQUENCE [LARGE SCALE GENOMIC DNA]</scope>
    <source>
        <strain evidence="1 2">SSH13</strain>
    </source>
</reference>
<dbReference type="AlphaFoldDB" id="A0A5C7F9G7"/>
<organism evidence="1 2">
    <name type="scientific">Neolewinella aurantiaca</name>
    <dbReference type="NCBI Taxonomy" id="2602767"/>
    <lineage>
        <taxon>Bacteria</taxon>
        <taxon>Pseudomonadati</taxon>
        <taxon>Bacteroidota</taxon>
        <taxon>Saprospiria</taxon>
        <taxon>Saprospirales</taxon>
        <taxon>Lewinellaceae</taxon>
        <taxon>Neolewinella</taxon>
    </lineage>
</organism>
<dbReference type="OrthoDB" id="1495319at2"/>
<dbReference type="EMBL" id="VOXD01000038">
    <property type="protein sequence ID" value="TXF86703.1"/>
    <property type="molecule type" value="Genomic_DNA"/>
</dbReference>
<gene>
    <name evidence="1" type="ORF">FUA23_19170</name>
</gene>
<proteinExistence type="predicted"/>